<evidence type="ECO:0000313" key="4">
    <source>
        <dbReference type="Proteomes" id="UP001295684"/>
    </source>
</evidence>
<sequence>MSLSRKSRQLVHSSQKQFRKLKYYNPDSVPKQRAESATRHELKSNKDRILASSKRVIDTDVDHDFCNLKGLEFPLNNKRRFSVDYLELNAPTESTKIEREKLKYAKPRDKSSNASERSVSSRHNSEIFKNLYSKFQRKLKFKDLSQKNIASLPKSIVPSNEIPIMSKPLKLPAPSLNSYVDEVSARTLELRKKQEELRLKRLRIDLMKSLKSTKIDVGAPPTVKANIRQLITDLKVLKSSLSAQPDTVVMKRGNLSKFHGNAQEIDAQIELLKQSRKEMEEALFIAHKNYKAAIVDEKQRDFEMSELKYAAEKVDDKLRETIENNISSYATEVTSLSEELQNIRNDKALLLQENIEVDKEITQEQRKLKLVIPLDEQNGMYLFILNYLDQKLKEANQKVTLFQNVMEQTLSMPMDEDGSKSRHMRISELKQMLSFQKNERSKVAKKISELYNYRIDPEDEMNLVQIHDENERLKEEFYQLSDHKTKRAKIAHMLRKCLKLNEIIMEKECDQRRLEAEIQVEQLSEDPSFYIKTLERLEMIISRQDSLRVSISELGNKCLALSGRLTELDNLIRYLQERYRKMRIDPLVEYNISEKVDDKVKVYRTIEKITEFEFEERKSIMQRQRKSDIYGVSPTRDEFIIRTPGEQDEIIRISDSYQLDEGRRTLQPENYFPNSDFTDDLSDIGDESSSIQNHNRLISKKKPRARY</sequence>
<feature type="compositionally biased region" description="Acidic residues" evidence="2">
    <location>
        <begin position="677"/>
        <end position="686"/>
    </location>
</feature>
<reference evidence="3" key="1">
    <citation type="submission" date="2023-07" db="EMBL/GenBank/DDBJ databases">
        <authorList>
            <consortium name="AG Swart"/>
            <person name="Singh M."/>
            <person name="Singh A."/>
            <person name="Seah K."/>
            <person name="Emmerich C."/>
        </authorList>
    </citation>
    <scope>NUCLEOTIDE SEQUENCE</scope>
    <source>
        <strain evidence="3">DP1</strain>
    </source>
</reference>
<feature type="compositionally biased region" description="Basic and acidic residues" evidence="2">
    <location>
        <begin position="99"/>
        <end position="111"/>
    </location>
</feature>
<proteinExistence type="predicted"/>
<feature type="region of interest" description="Disordered" evidence="2">
    <location>
        <begin position="668"/>
        <end position="707"/>
    </location>
</feature>
<name>A0AAD2D9G8_EUPCR</name>
<keyword evidence="1" id="KW-0175">Coiled coil</keyword>
<dbReference type="AlphaFoldDB" id="A0AAD2D9G8"/>
<protein>
    <submittedName>
        <fullName evidence="3">Uncharacterized protein</fullName>
    </submittedName>
</protein>
<evidence type="ECO:0000256" key="1">
    <source>
        <dbReference type="SAM" id="Coils"/>
    </source>
</evidence>
<keyword evidence="4" id="KW-1185">Reference proteome</keyword>
<gene>
    <name evidence="3" type="ORF">ECRASSUSDP1_LOCUS26049</name>
</gene>
<feature type="compositionally biased region" description="Polar residues" evidence="2">
    <location>
        <begin position="687"/>
        <end position="696"/>
    </location>
</feature>
<evidence type="ECO:0000256" key="2">
    <source>
        <dbReference type="SAM" id="MobiDB-lite"/>
    </source>
</evidence>
<dbReference type="Proteomes" id="UP001295684">
    <property type="component" value="Unassembled WGS sequence"/>
</dbReference>
<feature type="compositionally biased region" description="Basic residues" evidence="2">
    <location>
        <begin position="697"/>
        <end position="707"/>
    </location>
</feature>
<feature type="region of interest" description="Disordered" evidence="2">
    <location>
        <begin position="99"/>
        <end position="121"/>
    </location>
</feature>
<evidence type="ECO:0000313" key="3">
    <source>
        <dbReference type="EMBL" id="CAI2384516.1"/>
    </source>
</evidence>
<feature type="coiled-coil region" evidence="1">
    <location>
        <begin position="319"/>
        <end position="360"/>
    </location>
</feature>
<accession>A0AAD2D9G8</accession>
<comment type="caution">
    <text evidence="3">The sequence shown here is derived from an EMBL/GenBank/DDBJ whole genome shotgun (WGS) entry which is preliminary data.</text>
</comment>
<organism evidence="3 4">
    <name type="scientific">Euplotes crassus</name>
    <dbReference type="NCBI Taxonomy" id="5936"/>
    <lineage>
        <taxon>Eukaryota</taxon>
        <taxon>Sar</taxon>
        <taxon>Alveolata</taxon>
        <taxon>Ciliophora</taxon>
        <taxon>Intramacronucleata</taxon>
        <taxon>Spirotrichea</taxon>
        <taxon>Hypotrichia</taxon>
        <taxon>Euplotida</taxon>
        <taxon>Euplotidae</taxon>
        <taxon>Moneuplotes</taxon>
    </lineage>
</organism>
<dbReference type="EMBL" id="CAMPGE010026855">
    <property type="protein sequence ID" value="CAI2384516.1"/>
    <property type="molecule type" value="Genomic_DNA"/>
</dbReference>